<dbReference type="Proteomes" id="UP001204798">
    <property type="component" value="Unassembled WGS sequence"/>
</dbReference>
<gene>
    <name evidence="1" type="ORF">M2350_000100</name>
</gene>
<evidence type="ECO:0000313" key="1">
    <source>
        <dbReference type="EMBL" id="MCS3917703.1"/>
    </source>
</evidence>
<name>A0ABT2EIC9_9BACT</name>
<reference evidence="1 2" key="1">
    <citation type="submission" date="2022-08" db="EMBL/GenBank/DDBJ databases">
        <title>Bacterial and archaeal communities from various locations to study Microbial Dark Matter (Phase II).</title>
        <authorList>
            <person name="Stepanauskas R."/>
        </authorList>
    </citation>
    <scope>NUCLEOTIDE SEQUENCE [LARGE SCALE GENOMIC DNA]</scope>
    <source>
        <strain evidence="1 2">PD1</strain>
    </source>
</reference>
<evidence type="ECO:0008006" key="3">
    <source>
        <dbReference type="Google" id="ProtNLM"/>
    </source>
</evidence>
<proteinExistence type="predicted"/>
<comment type="caution">
    <text evidence="1">The sequence shown here is derived from an EMBL/GenBank/DDBJ whole genome shotgun (WGS) entry which is preliminary data.</text>
</comment>
<keyword evidence="2" id="KW-1185">Reference proteome</keyword>
<dbReference type="EMBL" id="JANUCP010000001">
    <property type="protein sequence ID" value="MCS3917703.1"/>
    <property type="molecule type" value="Genomic_DNA"/>
</dbReference>
<organism evidence="1 2">
    <name type="scientific">Candidatus Fervidibacter sacchari</name>
    <dbReference type="NCBI Taxonomy" id="1448929"/>
    <lineage>
        <taxon>Bacteria</taxon>
        <taxon>Candidatus Fervidibacterota</taxon>
        <taxon>Candidatus Fervidibacter</taxon>
    </lineage>
</organism>
<sequence>MKKPKIFDAEVTHSLLLLLKGGSRRYGAN</sequence>
<protein>
    <recommendedName>
        <fullName evidence="3">Transcriptional regulator</fullName>
    </recommendedName>
</protein>
<evidence type="ECO:0000313" key="2">
    <source>
        <dbReference type="Proteomes" id="UP001204798"/>
    </source>
</evidence>
<accession>A0ABT2EIC9</accession>